<feature type="signal peptide" evidence="1">
    <location>
        <begin position="1"/>
        <end position="23"/>
    </location>
</feature>
<dbReference type="Pfam" id="PF11937">
    <property type="entry name" value="DUF3455"/>
    <property type="match status" value="1"/>
</dbReference>
<dbReference type="PANTHER" id="PTHR35567:SF1">
    <property type="entry name" value="CONSERVED FUNGAL PROTEIN (AFU_ORTHOLOGUE AFUA_1G14230)"/>
    <property type="match status" value="1"/>
</dbReference>
<dbReference type="RefSeq" id="WP_326510436.1">
    <property type="nucleotide sequence ID" value="NZ_JAWIIV010000085.1"/>
</dbReference>
<reference evidence="2 3" key="1">
    <citation type="submission" date="2023-10" db="EMBL/GenBank/DDBJ databases">
        <title>Noviherbaspirillum sp. CPCC 100848 genome assembly.</title>
        <authorList>
            <person name="Li X.Y."/>
            <person name="Fang X.M."/>
        </authorList>
    </citation>
    <scope>NUCLEOTIDE SEQUENCE [LARGE SCALE GENOMIC DNA]</scope>
    <source>
        <strain evidence="2 3">CPCC 100848</strain>
    </source>
</reference>
<comment type="caution">
    <text evidence="2">The sequence shown here is derived from an EMBL/GenBank/DDBJ whole genome shotgun (WGS) entry which is preliminary data.</text>
</comment>
<sequence>MKTSCHARIVSIATALGALAVLAACGTAPQKMAMYSQDALPAAIKVPAGNRVAMETVGVGEITYECREKAAAAGAPAAPGQMEWAFVGPKAVLNDRSGKQVGTYYGPPATWEASDGSKITATQLAVAPSGAGNLPYQLVKANPASGPGVMKDVTYIQRVALKGGVAPAMECNAASKGKREIVRYQADYIFWKAA</sequence>
<dbReference type="PROSITE" id="PS51257">
    <property type="entry name" value="PROKAR_LIPOPROTEIN"/>
    <property type="match status" value="1"/>
</dbReference>
<feature type="chain" id="PRO_5046826790" evidence="1">
    <location>
        <begin position="24"/>
        <end position="194"/>
    </location>
</feature>
<gene>
    <name evidence="2" type="ORF">RY831_32475</name>
</gene>
<evidence type="ECO:0000313" key="3">
    <source>
        <dbReference type="Proteomes" id="UP001352263"/>
    </source>
</evidence>
<keyword evidence="3" id="KW-1185">Reference proteome</keyword>
<dbReference type="Proteomes" id="UP001352263">
    <property type="component" value="Unassembled WGS sequence"/>
</dbReference>
<keyword evidence="1" id="KW-0732">Signal</keyword>
<dbReference type="InterPro" id="IPR021851">
    <property type="entry name" value="DUF3455"/>
</dbReference>
<dbReference type="EMBL" id="JAWIIV010000085">
    <property type="protein sequence ID" value="MEC4723834.1"/>
    <property type="molecule type" value="Genomic_DNA"/>
</dbReference>
<evidence type="ECO:0000256" key="1">
    <source>
        <dbReference type="SAM" id="SignalP"/>
    </source>
</evidence>
<proteinExistence type="predicted"/>
<evidence type="ECO:0000313" key="2">
    <source>
        <dbReference type="EMBL" id="MEC4723834.1"/>
    </source>
</evidence>
<name>A0ABU6JJI3_9BURK</name>
<protein>
    <submittedName>
        <fullName evidence="2">DUF3455 domain-containing protein</fullName>
    </submittedName>
</protein>
<organism evidence="2 3">
    <name type="scientific">Noviherbaspirillum album</name>
    <dbReference type="NCBI Taxonomy" id="3080276"/>
    <lineage>
        <taxon>Bacteria</taxon>
        <taxon>Pseudomonadati</taxon>
        <taxon>Pseudomonadota</taxon>
        <taxon>Betaproteobacteria</taxon>
        <taxon>Burkholderiales</taxon>
        <taxon>Oxalobacteraceae</taxon>
        <taxon>Noviherbaspirillum</taxon>
    </lineage>
</organism>
<dbReference type="PANTHER" id="PTHR35567">
    <property type="entry name" value="MALATE DEHYDROGENASE (AFU_ORTHOLOGUE AFUA_2G13800)"/>
    <property type="match status" value="1"/>
</dbReference>
<accession>A0ABU6JJI3</accession>